<evidence type="ECO:0000313" key="3">
    <source>
        <dbReference type="Proteomes" id="UP001231124"/>
    </source>
</evidence>
<proteinExistence type="predicted"/>
<reference evidence="2 3" key="1">
    <citation type="submission" date="2023-07" db="EMBL/GenBank/DDBJ databases">
        <title>Genomic Encyclopedia of Type Strains, Phase IV (KMG-IV): sequencing the most valuable type-strain genomes for metagenomic binning, comparative biology and taxonomic classification.</title>
        <authorList>
            <person name="Goeker M."/>
        </authorList>
    </citation>
    <scope>NUCLEOTIDE SEQUENCE [LARGE SCALE GENOMIC DNA]</scope>
    <source>
        <strain evidence="2 3">DSM 19013</strain>
    </source>
</reference>
<accession>A0ABU0I492</accession>
<keyword evidence="3" id="KW-1185">Reference proteome</keyword>
<feature type="signal peptide" evidence="1">
    <location>
        <begin position="1"/>
        <end position="22"/>
    </location>
</feature>
<sequence length="169" mass="17331">MLGARVLVVIGSSLLPAMQASATEPPACAGFKWPVSQERAAFTEPSLPRLTSGSAVPAGVEAMALALRPASAVTLPVPPGRTAKPGTFSGFVTATVASPGTYQVTLSEAAWVDLSQDGRTPLEPAAHSGTTGCPEVRKTLRFALRPGTVTVSIANAPTDRIAIGLRRAE</sequence>
<gene>
    <name evidence="2" type="ORF">QO012_003955</name>
</gene>
<name>A0ABU0I492_9HYPH</name>
<comment type="caution">
    <text evidence="2">The sequence shown here is derived from an EMBL/GenBank/DDBJ whole genome shotgun (WGS) entry which is preliminary data.</text>
</comment>
<dbReference type="RefSeq" id="WP_238208065.1">
    <property type="nucleotide sequence ID" value="NZ_BPQE01000042.1"/>
</dbReference>
<evidence type="ECO:0000313" key="2">
    <source>
        <dbReference type="EMBL" id="MDQ0449438.1"/>
    </source>
</evidence>
<evidence type="ECO:0008006" key="4">
    <source>
        <dbReference type="Google" id="ProtNLM"/>
    </source>
</evidence>
<organism evidence="2 3">
    <name type="scientific">Methylobacterium aerolatum</name>
    <dbReference type="NCBI Taxonomy" id="418708"/>
    <lineage>
        <taxon>Bacteria</taxon>
        <taxon>Pseudomonadati</taxon>
        <taxon>Pseudomonadota</taxon>
        <taxon>Alphaproteobacteria</taxon>
        <taxon>Hyphomicrobiales</taxon>
        <taxon>Methylobacteriaceae</taxon>
        <taxon>Methylobacterium</taxon>
    </lineage>
</organism>
<keyword evidence="1" id="KW-0732">Signal</keyword>
<dbReference type="EMBL" id="JAUSVP010000014">
    <property type="protein sequence ID" value="MDQ0449438.1"/>
    <property type="molecule type" value="Genomic_DNA"/>
</dbReference>
<evidence type="ECO:0000256" key="1">
    <source>
        <dbReference type="SAM" id="SignalP"/>
    </source>
</evidence>
<dbReference type="Proteomes" id="UP001231124">
    <property type="component" value="Unassembled WGS sequence"/>
</dbReference>
<feature type="chain" id="PRO_5047532672" description="Homogentisate 1,2-dioxygenase" evidence="1">
    <location>
        <begin position="23"/>
        <end position="169"/>
    </location>
</feature>
<protein>
    <recommendedName>
        <fullName evidence="4">Homogentisate 1,2-dioxygenase</fullName>
    </recommendedName>
</protein>